<feature type="domain" description="Trimeric autotransporter adhesin YadA-like head" evidence="13">
    <location>
        <begin position="773"/>
        <end position="796"/>
    </location>
</feature>
<evidence type="ECO:0000256" key="11">
    <source>
        <dbReference type="SAM" id="MobiDB-lite"/>
    </source>
</evidence>
<sequence length="2452" mass="242734">MNRIYKSIWNEQTGTYVAVSENVKAKGKRSGSSVLASAILAVTVGAYAQAQTVKVGDEAAVNGNSIVFSSDTGTIDGLSGTFDIADVNNANLAVTAGQLNTVNQAVIKNADDISALNGRVTTAEGEIDVLQTGLGTANTNISGLTTRVTTAEGKIDDLDTGLSTTNSNISGLTTRVGETETDITTLQTTLSDLGVSDTFSGIKYFRVKSDKDDASATGVDSVAIGPQAVSSGLNSVALGFMTQAQAENAFAAGVGAVVTAEGESAIALGDGALAGGNAPGSGGTAAVAIGRDSVASGSSTVALGDDAKASGSSATALGAKANAAGANSIALGGAQANAEGSFAAGFGASTGVKNSISLGTGAGAGVNAGDADDREGLIAIGTKAGQNVGGSQNIAIGAGSGSDVSGYFNVALGQNSGTNLGVGSDSVVSIGREANHNVVTTLEHAVAIGSYTKSATDSVAIGHSAKSAKSGVAIGYDANAAESAVALGTNAKATSGSVALGLNSAASALDWAGSSYLTNQATPGSVVSVGNRNEGGGDATLRRIVNVADGAATSDAATVGQLHKVQTEVAGLIGGGVSVNAEGSFSDFTVKDKAGTSYTFGSVAEGFALLANGTIQLLPATAVTFVSDTDKRIAGVAAGINNEDVVNVGQLKQALTENKIQYFHVNSSIDANKGSNGAAGTNAMAIGPNASAGGDSSIAFGHDASTSATQSIAIGNDVDAIGIKSTVIGNSGTMATHEGGVAIGENAHSYGENSIVIGTGARSHLEDSVVPNHNTVVIGTSAEVTADNGTAIGMDAVATDERAVALGTTAQARGEDSMAFGSNAVATGVSSQASGTGANASGLNAQASGTGASASGFNAVATGTGAVGYATDGIAMGTGAVSGFSDPHNQDTARNTAGIAIGKASLADEEHALALGVEAEARAKFATAIGDGAEATAAAVNGLAVGTGARVNAESAAAFGSGAGATALNATALGQGAQATHQGSVALGSGSFTAAAVNTPNLSIDKETYNFAGTNATSTVSVGGDGVVRTITNVAAGRVAANSTDAINGSQLHGTNMALEALADDLDTAGQSVAAALGSGFGYDADKHQVTGSFTLNGNAGNNFTTIQQGLEHVAKGWNVGANGQTAANVAPGGSVDFSTSDGDIVIARNGTNLTFGLSDDIEIGNSITVGGPGNQTVINQGNVTTNNLTATGETRLGDKFVVKNDGTVTYNNTEIANKNDGLSFAGNTGGNIAKKLGDTTPLTISGALAGSEAVTGANLRVDSDGNKLNLVMARNLTDLDSIAINNGPVINNQGINMGGKRITGLAPGIDGTDAVNVDQLEAVETIANKGWDISANGSAGANVAPGGSVDFSNTDGNLVITRDGTDLTFNLANELTVGDTIIKGDSITTNNLTVDGRTQLGDNFIVNEDNSVTYKSAELANLNDGLSFMGDDSNTVTRKLNETLGLTGGADTGNLSENNLGVVQKDDGSLSIQLAKDLAGLNSATFKDDANTTVINSSGLTITDGPSVTVGGIDGGNKQITGVASGLGGINLADATGDTLTNAANIGDLQKATNNLTTAGLNFAGNTGDEIHKDLGEILNIVGGLDAAKDASDANIRVDSENGELRIKLATSLTDLENIQVGKDGVDGIDGTIGVNGKDGASVVLNGKDGSIGLTGPAGANGEPGASANISVKDGAPGLDGNDGVNGESKTRIVYEKPDGITEEVATLNDGLKFVGDDGNTVSRKLNETLGLTGGAAAADLTGEGNIGVIQKDDGSLSIQLAKDIDLTEDGSLTVGDTVVSDTGLVVQDVTANPTATTKVEAGKIELFANPTGSPANTIAIDASTGDITGLTNRDLEADDFATAGRAATEEQLAIVNETANKGWNVSTNADTASSENVAPGETVDFDNTDGNIVIGQTGTNLTFDLAKNIKVDSINAGGTLINSNGLSFVDTNGAQLPNTVFIKPDGIDMGGRKITSLSKGEISATSTDAVNGSQLSFLADSVKNIFGGDVSFNFENGTFTSPTYTINGEDYSTVQAAIDKLAEGWKVTVSDPSGSNPGTGGTPGTGGGTSGTGTGGSSGTGTGGPADILPGDQLTLVGGDNIDIVQKPKDKGNVDIEISVDPNLVVDSVTTGKTVMDDSGVKVGENVKLGDTGLTIVGGPTGDLAFTADKVDVGGNKITSVANGAIAKDSKDAVNGGQIHNISDSVANNFGGGSKVNVDGTVSAPSYTVGNNNTVVNNVGDAIEVLNQGWTLNAGGNDSQVQAGDKVSLLNTDGNIVITQVLGSAEVNFNLNDKITVTEVNATTVNATTVNATTFQAGNTIVNNGGLSFVNKAGEQVGPSVSSSGINAGGSTITNVAAGVNDTDAVNVGQLKGVANNLNNQINAVRGDLKRVDRDARAGTASAAAMANLPQAYLPGKSVFAISTAGHRGEQGYAAGLSTITDNGKWILKGSVSGNSRGDVTYGAGVGYQW</sequence>
<keyword evidence="5" id="KW-1134">Transmembrane beta strand</keyword>
<evidence type="ECO:0000256" key="8">
    <source>
        <dbReference type="ARBA" id="ARBA00022927"/>
    </source>
</evidence>
<feature type="domain" description="Trimeric autotransporter adhesin YadA-like stalk" evidence="14">
    <location>
        <begin position="543"/>
        <end position="581"/>
    </location>
</feature>
<feature type="domain" description="Trimeric autotransporter adhesin YadA-like stalk" evidence="14">
    <location>
        <begin position="1302"/>
        <end position="1343"/>
    </location>
</feature>
<evidence type="ECO:0000256" key="5">
    <source>
        <dbReference type="ARBA" id="ARBA00022452"/>
    </source>
</evidence>
<name>A0A918JR91_9BURK</name>
<dbReference type="SUPFAM" id="SSF54523">
    <property type="entry name" value="Pili subunits"/>
    <property type="match status" value="1"/>
</dbReference>
<feature type="domain" description="Trimeric autotransporter adhesin YadA-like head" evidence="13">
    <location>
        <begin position="309"/>
        <end position="332"/>
    </location>
</feature>
<proteinExistence type="inferred from homology"/>
<evidence type="ECO:0000259" key="13">
    <source>
        <dbReference type="Pfam" id="PF05658"/>
    </source>
</evidence>
<evidence type="ECO:0000313" key="16">
    <source>
        <dbReference type="EMBL" id="GGW95320.1"/>
    </source>
</evidence>
<keyword evidence="17" id="KW-1185">Reference proteome</keyword>
<feature type="domain" description="Trimeric autotransporter adhesin YadA-like head" evidence="13">
    <location>
        <begin position="910"/>
        <end position="933"/>
    </location>
</feature>
<evidence type="ECO:0000256" key="1">
    <source>
        <dbReference type="ARBA" id="ARBA00004241"/>
    </source>
</evidence>
<keyword evidence="8" id="KW-0653">Protein transport</keyword>
<dbReference type="CDD" id="cd12820">
    <property type="entry name" value="LbR_YadA-like"/>
    <property type="match status" value="3"/>
</dbReference>
<feature type="domain" description="Trimeric autotransporter adhesin YadA-like stalk" evidence="14">
    <location>
        <begin position="1955"/>
        <end position="1995"/>
    </location>
</feature>
<dbReference type="Pfam" id="PF05662">
    <property type="entry name" value="YadA_stalk"/>
    <property type="match status" value="7"/>
</dbReference>
<dbReference type="InterPro" id="IPR008640">
    <property type="entry name" value="Adhesin_Head_dom"/>
</dbReference>
<evidence type="ECO:0000256" key="2">
    <source>
        <dbReference type="ARBA" id="ARBA00004442"/>
    </source>
</evidence>
<dbReference type="Gene3D" id="6.20.50.100">
    <property type="match status" value="4"/>
</dbReference>
<dbReference type="Gene3D" id="3.30.1300.30">
    <property type="entry name" value="GSPII I/J protein-like"/>
    <property type="match status" value="1"/>
</dbReference>
<protein>
    <submittedName>
        <fullName evidence="16">Uncharacterized protein</fullName>
    </submittedName>
</protein>
<feature type="domain" description="Trimeric autotransporter adhesin YadA-like stalk" evidence="14">
    <location>
        <begin position="1031"/>
        <end position="1074"/>
    </location>
</feature>
<feature type="region of interest" description="Disordered" evidence="11">
    <location>
        <begin position="2030"/>
        <end position="2072"/>
    </location>
</feature>
<dbReference type="GO" id="GO:0009986">
    <property type="term" value="C:cell surface"/>
    <property type="evidence" value="ECO:0007669"/>
    <property type="project" value="UniProtKB-SubCell"/>
</dbReference>
<dbReference type="Pfam" id="PF13018">
    <property type="entry name" value="ESPR"/>
    <property type="match status" value="1"/>
</dbReference>
<gene>
    <name evidence="16" type="ORF">GCM10011450_26370</name>
</gene>
<dbReference type="InterPro" id="IPR011049">
    <property type="entry name" value="Serralysin-like_metalloprot_C"/>
</dbReference>
<keyword evidence="10" id="KW-0998">Cell outer membrane</keyword>
<dbReference type="Gene3D" id="1.20.5.340">
    <property type="match status" value="1"/>
</dbReference>
<evidence type="ECO:0000259" key="12">
    <source>
        <dbReference type="Pfam" id="PF03895"/>
    </source>
</evidence>
<reference evidence="16" key="2">
    <citation type="submission" date="2020-09" db="EMBL/GenBank/DDBJ databases">
        <authorList>
            <person name="Sun Q."/>
            <person name="Kim S."/>
        </authorList>
    </citation>
    <scope>NUCLEOTIDE SEQUENCE</scope>
    <source>
        <strain evidence="16">KCTC 23732</strain>
    </source>
</reference>
<feature type="compositionally biased region" description="Gly residues" evidence="11">
    <location>
        <begin position="2039"/>
        <end position="2066"/>
    </location>
</feature>
<organism evidence="16 17">
    <name type="scientific">Advenella faeciporci</name>
    <dbReference type="NCBI Taxonomy" id="797535"/>
    <lineage>
        <taxon>Bacteria</taxon>
        <taxon>Pseudomonadati</taxon>
        <taxon>Pseudomonadota</taxon>
        <taxon>Betaproteobacteria</taxon>
        <taxon>Burkholderiales</taxon>
        <taxon>Alcaligenaceae</taxon>
    </lineage>
</organism>
<dbReference type="GO" id="GO:0015031">
    <property type="term" value="P:protein transport"/>
    <property type="evidence" value="ECO:0007669"/>
    <property type="project" value="UniProtKB-KW"/>
</dbReference>
<feature type="domain" description="Trimeric autotransporter adhesin YadA-like stalk" evidence="14">
    <location>
        <begin position="632"/>
        <end position="656"/>
    </location>
</feature>
<dbReference type="Pfam" id="PF05658">
    <property type="entry name" value="YadA_head"/>
    <property type="match status" value="9"/>
</dbReference>
<feature type="domain" description="Trimeric autotransporter adhesin YadA-like head" evidence="13">
    <location>
        <begin position="801"/>
        <end position="824"/>
    </location>
</feature>
<comment type="caution">
    <text evidence="16">The sequence shown here is derived from an EMBL/GenBank/DDBJ whole genome shotgun (WGS) entry which is preliminary data.</text>
</comment>
<evidence type="ECO:0000313" key="17">
    <source>
        <dbReference type="Proteomes" id="UP000608345"/>
    </source>
</evidence>
<dbReference type="InterPro" id="IPR005594">
    <property type="entry name" value="YadA_C"/>
</dbReference>
<dbReference type="Gene3D" id="2.20.70.140">
    <property type="match status" value="3"/>
</dbReference>
<dbReference type="InterPro" id="IPR024973">
    <property type="entry name" value="ESPR"/>
</dbReference>
<keyword evidence="9" id="KW-0472">Membrane</keyword>
<feature type="domain" description="ESPR" evidence="15">
    <location>
        <begin position="1"/>
        <end position="42"/>
    </location>
</feature>
<dbReference type="InterPro" id="IPR045584">
    <property type="entry name" value="Pilin-like"/>
</dbReference>
<evidence type="ECO:0000256" key="6">
    <source>
        <dbReference type="ARBA" id="ARBA00022692"/>
    </source>
</evidence>
<feature type="domain" description="Trimeric autotransporter adhesin YadA-like head" evidence="13">
    <location>
        <begin position="216"/>
        <end position="239"/>
    </location>
</feature>
<dbReference type="InterPro" id="IPR008635">
    <property type="entry name" value="Coiled_stalk_dom"/>
</dbReference>
<keyword evidence="4" id="KW-0813">Transport</keyword>
<feature type="domain" description="Trimeric autotransporter adhesin YadA-like stalk" evidence="14">
    <location>
        <begin position="2159"/>
        <end position="2202"/>
    </location>
</feature>
<dbReference type="SUPFAM" id="SSF101967">
    <property type="entry name" value="Adhesin YadA, collagen-binding domain"/>
    <property type="match status" value="7"/>
</dbReference>
<evidence type="ECO:0000256" key="10">
    <source>
        <dbReference type="ARBA" id="ARBA00023237"/>
    </source>
</evidence>
<feature type="domain" description="Trimeric autotransporter adhesin YadA-like head" evidence="13">
    <location>
        <begin position="283"/>
        <end position="307"/>
    </location>
</feature>
<dbReference type="Gene3D" id="1.20.5.170">
    <property type="match status" value="3"/>
</dbReference>
<reference evidence="16" key="1">
    <citation type="journal article" date="2014" name="Int. J. Syst. Evol. Microbiol.">
        <title>Complete genome sequence of Corynebacterium casei LMG S-19264T (=DSM 44701T), isolated from a smear-ripened cheese.</title>
        <authorList>
            <consortium name="US DOE Joint Genome Institute (JGI-PGF)"/>
            <person name="Walter F."/>
            <person name="Albersmeier A."/>
            <person name="Kalinowski J."/>
            <person name="Ruckert C."/>
        </authorList>
    </citation>
    <scope>NUCLEOTIDE SEQUENCE</scope>
    <source>
        <strain evidence="16">KCTC 23732</strain>
    </source>
</reference>
<dbReference type="GO" id="GO:0009279">
    <property type="term" value="C:cell outer membrane"/>
    <property type="evidence" value="ECO:0007669"/>
    <property type="project" value="UniProtKB-SubCell"/>
</dbReference>
<dbReference type="Proteomes" id="UP000608345">
    <property type="component" value="Unassembled WGS sequence"/>
</dbReference>
<feature type="domain" description="Trimeric autotransporter adhesin YadA-like stalk" evidence="14">
    <location>
        <begin position="2335"/>
        <end position="2368"/>
    </location>
</feature>
<dbReference type="Gene3D" id="2.150.10.10">
    <property type="entry name" value="Serralysin-like metalloprotease, C-terminal"/>
    <property type="match status" value="6"/>
</dbReference>
<feature type="domain" description="Trimeric autotransporter adhesin YadA-like C-terminal membrane anchor" evidence="12">
    <location>
        <begin position="2392"/>
        <end position="2452"/>
    </location>
</feature>
<evidence type="ECO:0000259" key="14">
    <source>
        <dbReference type="Pfam" id="PF05662"/>
    </source>
</evidence>
<evidence type="ECO:0000256" key="7">
    <source>
        <dbReference type="ARBA" id="ARBA00022729"/>
    </source>
</evidence>
<evidence type="ECO:0000256" key="9">
    <source>
        <dbReference type="ARBA" id="ARBA00023136"/>
    </source>
</evidence>
<accession>A0A918JR91</accession>
<keyword evidence="7" id="KW-0732">Signal</keyword>
<dbReference type="Pfam" id="PF03895">
    <property type="entry name" value="YadA_anchor"/>
    <property type="match status" value="1"/>
</dbReference>
<feature type="domain" description="Trimeric autotransporter adhesin YadA-like head" evidence="13">
    <location>
        <begin position="738"/>
        <end position="761"/>
    </location>
</feature>
<comment type="similarity">
    <text evidence="3">Belongs to the autotransporter-2 (AT-2) (TC 1.B.40) family.</text>
</comment>
<comment type="subcellular location">
    <subcellularLocation>
        <location evidence="2">Cell outer membrane</location>
    </subcellularLocation>
    <subcellularLocation>
        <location evidence="1">Cell surface</location>
    </subcellularLocation>
</comment>
<evidence type="ECO:0000256" key="3">
    <source>
        <dbReference type="ARBA" id="ARBA00005848"/>
    </source>
</evidence>
<dbReference type="EMBL" id="BMYS01000025">
    <property type="protein sequence ID" value="GGW95320.1"/>
    <property type="molecule type" value="Genomic_DNA"/>
</dbReference>
<feature type="domain" description="Trimeric autotransporter adhesin YadA-like head" evidence="13">
    <location>
        <begin position="965"/>
        <end position="991"/>
    </location>
</feature>
<dbReference type="RefSeq" id="WP_189385970.1">
    <property type="nucleotide sequence ID" value="NZ_BAABFY010000043.1"/>
</dbReference>
<keyword evidence="6" id="KW-0812">Transmembrane</keyword>
<evidence type="ECO:0000259" key="15">
    <source>
        <dbReference type="Pfam" id="PF13018"/>
    </source>
</evidence>
<feature type="domain" description="Trimeric autotransporter adhesin YadA-like head" evidence="13">
    <location>
        <begin position="678"/>
        <end position="704"/>
    </location>
</feature>
<evidence type="ECO:0000256" key="4">
    <source>
        <dbReference type="ARBA" id="ARBA00022448"/>
    </source>
</evidence>